<evidence type="ECO:0000313" key="3">
    <source>
        <dbReference type="Proteomes" id="UP001642483"/>
    </source>
</evidence>
<sequence>MSSMCKKNGAPYVKYYDSADTIEMFEPVRCWLNKNTKKYPQGEPPSTKYLASVCCQLLQFQEEAFGKDMKSSALTKLPIKCFNDFSPGGGMCHILGSLLKYKTDQGLRRFDFINCSRMDRNVEIMMMLEKVLVQNRFLQRPVVFLDTRIDSKTSHKLTEIVKEHQGTLTSDLSTATHVVHPDPDNMDFGSWFTPIKRRDKQFLVHFWGFPDSYDTWIPALECPTEKVYEPYQPHDVYHVATKWLIDLNIYNEWMNELDYQVTASGEWMHPSVAMRRVVFASTRITSLKAKSKTFPRWFTNSGSKHCDVTRKGITLG</sequence>
<keyword evidence="3" id="KW-1185">Reference proteome</keyword>
<dbReference type="InterPro" id="IPR049898">
    <property type="entry name" value="MARR_BRCT_CHROMO"/>
</dbReference>
<proteinExistence type="predicted"/>
<reference evidence="2 3" key="1">
    <citation type="submission" date="2024-02" db="EMBL/GenBank/DDBJ databases">
        <authorList>
            <person name="Daric V."/>
            <person name="Darras S."/>
        </authorList>
    </citation>
    <scope>NUCLEOTIDE SEQUENCE [LARGE SCALE GENOMIC DNA]</scope>
</reference>
<dbReference type="CDD" id="cd00024">
    <property type="entry name" value="CD_CSD"/>
    <property type="match status" value="1"/>
</dbReference>
<evidence type="ECO:0000259" key="1">
    <source>
        <dbReference type="PROSITE" id="PS52032"/>
    </source>
</evidence>
<dbReference type="InterPro" id="IPR036420">
    <property type="entry name" value="BRCT_dom_sf"/>
</dbReference>
<dbReference type="EMBL" id="CAWYQH010000090">
    <property type="protein sequence ID" value="CAK8682447.1"/>
    <property type="molecule type" value="Genomic_DNA"/>
</dbReference>
<dbReference type="Proteomes" id="UP001642483">
    <property type="component" value="Unassembled WGS sequence"/>
</dbReference>
<dbReference type="SUPFAM" id="SSF52113">
    <property type="entry name" value="BRCT domain"/>
    <property type="match status" value="1"/>
</dbReference>
<dbReference type="PANTHER" id="PTHR15381">
    <property type="entry name" value="CHONDROITIN SULFATE PROTEOGLYCAN 5 -RELATED"/>
    <property type="match status" value="1"/>
</dbReference>
<dbReference type="Pfam" id="PF16496">
    <property type="entry name" value="SWIRM-assoc_2"/>
    <property type="match status" value="1"/>
</dbReference>
<accession>A0ABP0FS49</accession>
<organism evidence="2 3">
    <name type="scientific">Clavelina lepadiformis</name>
    <name type="common">Light-bulb sea squirt</name>
    <name type="synonym">Ascidia lepadiformis</name>
    <dbReference type="NCBI Taxonomy" id="159417"/>
    <lineage>
        <taxon>Eukaryota</taxon>
        <taxon>Metazoa</taxon>
        <taxon>Chordata</taxon>
        <taxon>Tunicata</taxon>
        <taxon>Ascidiacea</taxon>
        <taxon>Aplousobranchia</taxon>
        <taxon>Clavelinidae</taxon>
        <taxon>Clavelina</taxon>
    </lineage>
</organism>
<dbReference type="PROSITE" id="PS52032">
    <property type="entry name" value="MARR_BRCT_CHROMO"/>
    <property type="match status" value="1"/>
</dbReference>
<comment type="caution">
    <text evidence="2">The sequence shown here is derived from an EMBL/GenBank/DDBJ whole genome shotgun (WGS) entry which is preliminary data.</text>
</comment>
<dbReference type="SUPFAM" id="SSF54160">
    <property type="entry name" value="Chromo domain-like"/>
    <property type="match status" value="1"/>
</dbReference>
<dbReference type="InterPro" id="IPR016197">
    <property type="entry name" value="Chromo-like_dom_sf"/>
</dbReference>
<name>A0ABP0FS49_CLALP</name>
<dbReference type="PANTHER" id="PTHR15381:SF1">
    <property type="entry name" value="CHONDROITIN SULFATE PROTEOGLYCAN 5"/>
    <property type="match status" value="1"/>
</dbReference>
<evidence type="ECO:0000313" key="2">
    <source>
        <dbReference type="EMBL" id="CAK8682447.1"/>
    </source>
</evidence>
<feature type="domain" description="Chromo" evidence="1">
    <location>
        <begin position="1"/>
        <end position="279"/>
    </location>
</feature>
<protein>
    <recommendedName>
        <fullName evidence="1">Chromo domain-containing protein</fullName>
    </recommendedName>
</protein>
<dbReference type="InterPro" id="IPR032450">
    <property type="entry name" value="SMARCC_N"/>
</dbReference>
<gene>
    <name evidence="2" type="ORF">CVLEPA_LOCUS13107</name>
</gene>
<dbReference type="Gene3D" id="3.40.50.10190">
    <property type="entry name" value="BRCT domain"/>
    <property type="match status" value="1"/>
</dbReference>